<evidence type="ECO:0000259" key="7">
    <source>
        <dbReference type="PROSITE" id="PS51192"/>
    </source>
</evidence>
<feature type="domain" description="Helicase C-terminal" evidence="8">
    <location>
        <begin position="420"/>
        <end position="564"/>
    </location>
</feature>
<organism evidence="10 11">
    <name type="scientific">Desmophyllum pertusum</name>
    <dbReference type="NCBI Taxonomy" id="174260"/>
    <lineage>
        <taxon>Eukaryota</taxon>
        <taxon>Metazoa</taxon>
        <taxon>Cnidaria</taxon>
        <taxon>Anthozoa</taxon>
        <taxon>Hexacorallia</taxon>
        <taxon>Scleractinia</taxon>
        <taxon>Caryophylliina</taxon>
        <taxon>Caryophylliidae</taxon>
        <taxon>Desmophyllum</taxon>
    </lineage>
</organism>
<evidence type="ECO:0000256" key="5">
    <source>
        <dbReference type="ARBA" id="ARBA00022840"/>
    </source>
</evidence>
<dbReference type="InterPro" id="IPR014001">
    <property type="entry name" value="Helicase_ATP-bd"/>
</dbReference>
<keyword evidence="2" id="KW-0547">Nucleotide-binding</keyword>
<evidence type="ECO:0000259" key="8">
    <source>
        <dbReference type="PROSITE" id="PS51194"/>
    </source>
</evidence>
<name>A0A9W9YR54_9CNID</name>
<evidence type="ECO:0000256" key="3">
    <source>
        <dbReference type="ARBA" id="ARBA00022801"/>
    </source>
</evidence>
<dbReference type="InterPro" id="IPR027417">
    <property type="entry name" value="P-loop_NTPase"/>
</dbReference>
<comment type="caution">
    <text evidence="10">The sequence shown here is derived from an EMBL/GenBank/DDBJ whole genome shotgun (WGS) entry which is preliminary data.</text>
</comment>
<dbReference type="Pfam" id="PF00271">
    <property type="entry name" value="Helicase_C"/>
    <property type="match status" value="1"/>
</dbReference>
<accession>A0A9W9YR54</accession>
<keyword evidence="3" id="KW-0378">Hydrolase</keyword>
<dbReference type="PROSITE" id="PS51195">
    <property type="entry name" value="Q_MOTIF"/>
    <property type="match status" value="1"/>
</dbReference>
<dbReference type="OrthoDB" id="10256233at2759"/>
<feature type="domain" description="DEAD-box RNA helicase Q" evidence="9">
    <location>
        <begin position="193"/>
        <end position="221"/>
    </location>
</feature>
<dbReference type="InterPro" id="IPR001650">
    <property type="entry name" value="Helicase_C-like"/>
</dbReference>
<sequence>MQSVILKRIGLQRLFRNNFHLRYADFYNARCFASQRRETFGGVTGIKRVAGIKRGTYAKKKRKYDPDEEFMQLWSTSEGYIKNMFQEAKRETSNNTPMRKYGNTFMTQNVSTLPLASELTKDEIEQLPEDSGSVDFRIPDAEDFAGLTPEYKSLKEQELKDDEVVELRNVDDKERDKNQAEAESDVVDTSKILSFQDFDLHPKLIEKLTRDGITVPTAIQKQAIPLILKRKSILIQSETGSGKTLYPGKAFGTLIIVPTRELASQMLYEARRFLGDKTIVESFVSGVDVSKQEARLKDNTKRPWIVIGTPKRILEIVEKDPTLMYRTKRIVIDEVDKTLLPLKERRHSRSSLTERTIPDQRRCWWRRSTSSPGSDRNWLGDHVTVIQSPTLEGKRRNVPPCIKHQYVICDDSFGITKAQALARIFRNSGQNSALVFIHRLQSVDTFVWELRDLGINAVALYQKVANQDHEQHKQFLSQFRTGEINVVVGTEETVRGLDFKELDHVYLTEVAKNIDEYLHLAGRVGRQERPGTATTLVSPRDPRDHVRVKLVYRRLGLPFEQIML</sequence>
<evidence type="ECO:0000256" key="4">
    <source>
        <dbReference type="ARBA" id="ARBA00022806"/>
    </source>
</evidence>
<dbReference type="CDD" id="cd00268">
    <property type="entry name" value="DEADc"/>
    <property type="match status" value="1"/>
</dbReference>
<evidence type="ECO:0000313" key="11">
    <source>
        <dbReference type="Proteomes" id="UP001163046"/>
    </source>
</evidence>
<dbReference type="GO" id="GO:0003724">
    <property type="term" value="F:RNA helicase activity"/>
    <property type="evidence" value="ECO:0007669"/>
    <property type="project" value="UniProtKB-EC"/>
</dbReference>
<feature type="short sequence motif" description="Q motif" evidence="6">
    <location>
        <begin position="193"/>
        <end position="221"/>
    </location>
</feature>
<dbReference type="GO" id="GO:0005829">
    <property type="term" value="C:cytosol"/>
    <property type="evidence" value="ECO:0007669"/>
    <property type="project" value="TreeGrafter"/>
</dbReference>
<dbReference type="EC" id="3.6.4.13" evidence="1"/>
<keyword evidence="4" id="KW-0347">Helicase</keyword>
<dbReference type="Gene3D" id="3.40.50.300">
    <property type="entry name" value="P-loop containing nucleotide triphosphate hydrolases"/>
    <property type="match status" value="2"/>
</dbReference>
<dbReference type="SMART" id="SM00490">
    <property type="entry name" value="HELICc"/>
    <property type="match status" value="1"/>
</dbReference>
<dbReference type="InterPro" id="IPR011545">
    <property type="entry name" value="DEAD/DEAH_box_helicase_dom"/>
</dbReference>
<dbReference type="Proteomes" id="UP001163046">
    <property type="component" value="Unassembled WGS sequence"/>
</dbReference>
<evidence type="ECO:0000256" key="1">
    <source>
        <dbReference type="ARBA" id="ARBA00012552"/>
    </source>
</evidence>
<dbReference type="GO" id="GO:0016787">
    <property type="term" value="F:hydrolase activity"/>
    <property type="evidence" value="ECO:0007669"/>
    <property type="project" value="UniProtKB-KW"/>
</dbReference>
<dbReference type="EMBL" id="MU827305">
    <property type="protein sequence ID" value="KAJ7363462.1"/>
    <property type="molecule type" value="Genomic_DNA"/>
</dbReference>
<gene>
    <name evidence="10" type="ORF">OS493_009616</name>
</gene>
<dbReference type="GO" id="GO:0003676">
    <property type="term" value="F:nucleic acid binding"/>
    <property type="evidence" value="ECO:0007669"/>
    <property type="project" value="InterPro"/>
</dbReference>
<keyword evidence="5" id="KW-0067">ATP-binding</keyword>
<dbReference type="PROSITE" id="PS51192">
    <property type="entry name" value="HELICASE_ATP_BIND_1"/>
    <property type="match status" value="1"/>
</dbReference>
<feature type="domain" description="Helicase ATP-binding" evidence="7">
    <location>
        <begin position="224"/>
        <end position="375"/>
    </location>
</feature>
<dbReference type="PANTHER" id="PTHR47959">
    <property type="entry name" value="ATP-DEPENDENT RNA HELICASE RHLE-RELATED"/>
    <property type="match status" value="1"/>
</dbReference>
<evidence type="ECO:0000256" key="2">
    <source>
        <dbReference type="ARBA" id="ARBA00022741"/>
    </source>
</evidence>
<dbReference type="InterPro" id="IPR050079">
    <property type="entry name" value="DEAD_box_RNA_helicase"/>
</dbReference>
<dbReference type="Pfam" id="PF00270">
    <property type="entry name" value="DEAD"/>
    <property type="match status" value="1"/>
</dbReference>
<dbReference type="PROSITE" id="PS51194">
    <property type="entry name" value="HELICASE_CTER"/>
    <property type="match status" value="1"/>
</dbReference>
<proteinExistence type="predicted"/>
<evidence type="ECO:0000256" key="6">
    <source>
        <dbReference type="PROSITE-ProRule" id="PRU00552"/>
    </source>
</evidence>
<evidence type="ECO:0000259" key="9">
    <source>
        <dbReference type="PROSITE" id="PS51195"/>
    </source>
</evidence>
<reference evidence="10" key="1">
    <citation type="submission" date="2023-01" db="EMBL/GenBank/DDBJ databases">
        <title>Genome assembly of the deep-sea coral Lophelia pertusa.</title>
        <authorList>
            <person name="Herrera S."/>
            <person name="Cordes E."/>
        </authorList>
    </citation>
    <scope>NUCLEOTIDE SEQUENCE</scope>
    <source>
        <strain evidence="10">USNM1676648</strain>
        <tissue evidence="10">Polyp</tissue>
    </source>
</reference>
<dbReference type="PANTHER" id="PTHR47959:SF1">
    <property type="entry name" value="ATP-DEPENDENT RNA HELICASE DBPA"/>
    <property type="match status" value="1"/>
</dbReference>
<dbReference type="GO" id="GO:0005524">
    <property type="term" value="F:ATP binding"/>
    <property type="evidence" value="ECO:0007669"/>
    <property type="project" value="UniProtKB-KW"/>
</dbReference>
<protein>
    <recommendedName>
        <fullName evidence="1">RNA helicase</fullName>
        <ecNumber evidence="1">3.6.4.13</ecNumber>
    </recommendedName>
</protein>
<dbReference type="AlphaFoldDB" id="A0A9W9YR54"/>
<keyword evidence="11" id="KW-1185">Reference proteome</keyword>
<dbReference type="SMART" id="SM00487">
    <property type="entry name" value="DEXDc"/>
    <property type="match status" value="1"/>
</dbReference>
<dbReference type="SUPFAM" id="SSF52540">
    <property type="entry name" value="P-loop containing nucleoside triphosphate hydrolases"/>
    <property type="match status" value="1"/>
</dbReference>
<dbReference type="InterPro" id="IPR044742">
    <property type="entry name" value="DEAD/DEAH_RhlB"/>
</dbReference>
<evidence type="ECO:0000313" key="10">
    <source>
        <dbReference type="EMBL" id="KAJ7363462.1"/>
    </source>
</evidence>
<dbReference type="InterPro" id="IPR014014">
    <property type="entry name" value="RNA_helicase_DEAD_Q_motif"/>
</dbReference>